<name>A0A480ATM2_9BURK</name>
<dbReference type="GO" id="GO:0050661">
    <property type="term" value="F:NADP binding"/>
    <property type="evidence" value="ECO:0007669"/>
    <property type="project" value="InterPro"/>
</dbReference>
<comment type="similarity">
    <text evidence="8">Belongs to the shikimate dehydrogenase family.</text>
</comment>
<protein>
    <recommendedName>
        <fullName evidence="2 8">Shikimate dehydrogenase (NADP(+))</fullName>
        <shortName evidence="8">SDH</shortName>
        <ecNumber evidence="2 8">1.1.1.25</ecNumber>
    </recommendedName>
</protein>
<evidence type="ECO:0000259" key="9">
    <source>
        <dbReference type="Pfam" id="PF01488"/>
    </source>
</evidence>
<feature type="domain" description="SDH C-terminal" evidence="11">
    <location>
        <begin position="257"/>
        <end position="287"/>
    </location>
</feature>
<dbReference type="InterPro" id="IPR036291">
    <property type="entry name" value="NAD(P)-bd_dom_sf"/>
</dbReference>
<dbReference type="GO" id="GO:0005829">
    <property type="term" value="C:cytosol"/>
    <property type="evidence" value="ECO:0007669"/>
    <property type="project" value="TreeGrafter"/>
</dbReference>
<feature type="binding site" evidence="8">
    <location>
        <position position="77"/>
    </location>
    <ligand>
        <name>shikimate</name>
        <dbReference type="ChEBI" id="CHEBI:36208"/>
    </ligand>
</feature>
<feature type="domain" description="Shikimate dehydrogenase substrate binding N-terminal" evidence="10">
    <location>
        <begin position="14"/>
        <end position="104"/>
    </location>
</feature>
<dbReference type="EMBL" id="BJCL01000008">
    <property type="protein sequence ID" value="GCL64210.1"/>
    <property type="molecule type" value="Genomic_DNA"/>
</dbReference>
<comment type="caution">
    <text evidence="12">The sequence shown here is derived from an EMBL/GenBank/DDBJ whole genome shotgun (WGS) entry which is preliminary data.</text>
</comment>
<dbReference type="GO" id="GO:0009073">
    <property type="term" value="P:aromatic amino acid family biosynthetic process"/>
    <property type="evidence" value="ECO:0007669"/>
    <property type="project" value="UniProtKB-KW"/>
</dbReference>
<dbReference type="InterPro" id="IPR041121">
    <property type="entry name" value="SDH_C"/>
</dbReference>
<feature type="active site" description="Proton acceptor" evidence="8">
    <location>
        <position position="81"/>
    </location>
</feature>
<dbReference type="GO" id="GO:0008652">
    <property type="term" value="P:amino acid biosynthetic process"/>
    <property type="evidence" value="ECO:0007669"/>
    <property type="project" value="UniProtKB-KW"/>
</dbReference>
<feature type="binding site" evidence="8">
    <location>
        <begin position="166"/>
        <end position="171"/>
    </location>
    <ligand>
        <name>NADP(+)</name>
        <dbReference type="ChEBI" id="CHEBI:58349"/>
    </ligand>
</feature>
<dbReference type="PANTHER" id="PTHR21089:SF1">
    <property type="entry name" value="BIFUNCTIONAL 3-DEHYDROQUINATE DEHYDRATASE_SHIKIMATE DEHYDROGENASE, CHLOROPLASTIC"/>
    <property type="match status" value="1"/>
</dbReference>
<feature type="binding site" evidence="8">
    <location>
        <begin position="142"/>
        <end position="146"/>
    </location>
    <ligand>
        <name>NADP(+)</name>
        <dbReference type="ChEBI" id="CHEBI:58349"/>
    </ligand>
</feature>
<dbReference type="Proteomes" id="UP000301751">
    <property type="component" value="Unassembled WGS sequence"/>
</dbReference>
<comment type="pathway">
    <text evidence="1 8">Metabolic intermediate biosynthesis; chorismate biosynthesis; chorismate from D-erythrose 4-phosphate and phosphoenolpyruvate: step 4/7.</text>
</comment>
<evidence type="ECO:0000256" key="4">
    <source>
        <dbReference type="ARBA" id="ARBA00022857"/>
    </source>
</evidence>
<dbReference type="GO" id="GO:0009423">
    <property type="term" value="P:chorismate biosynthetic process"/>
    <property type="evidence" value="ECO:0007669"/>
    <property type="project" value="UniProtKB-UniRule"/>
</dbReference>
<sequence length="294" mass="30141">MNPANPPLPDRYAVLGHPVAHSQSPFIHAEFARQTGEAITYGRIESPLDAFEATVRAFIASADAEAGLGPARGCNITVPFKFQVLPLASRASERAVLAQAANVLRFDADGWFADNTDGTGLVRDIQQHAGVPLAGQRVLLIGAGGAAAGVLGPLIEAGCASVTVANRTRDKAVQLVQRHAAWADRHGVALAATGLDAAGSAFDVVLNSSASSLAGAGVPVSAAVLRPGALAIDLMYGPAAQPFLDWAEAHGATARDGLGMLVEQAAGAFQLWRGVMPDTPPVLAALRARLAAKG</sequence>
<accession>A0A480ATM2</accession>
<comment type="catalytic activity">
    <reaction evidence="7 8">
        <text>shikimate + NADP(+) = 3-dehydroshikimate + NADPH + H(+)</text>
        <dbReference type="Rhea" id="RHEA:17737"/>
        <dbReference type="ChEBI" id="CHEBI:15378"/>
        <dbReference type="ChEBI" id="CHEBI:16630"/>
        <dbReference type="ChEBI" id="CHEBI:36208"/>
        <dbReference type="ChEBI" id="CHEBI:57783"/>
        <dbReference type="ChEBI" id="CHEBI:58349"/>
        <dbReference type="EC" id="1.1.1.25"/>
    </reaction>
</comment>
<feature type="binding site" evidence="8">
    <location>
        <position position="102"/>
    </location>
    <ligand>
        <name>shikimate</name>
        <dbReference type="ChEBI" id="CHEBI:36208"/>
    </ligand>
</feature>
<dbReference type="Gene3D" id="3.40.50.720">
    <property type="entry name" value="NAD(P)-binding Rossmann-like Domain"/>
    <property type="match status" value="1"/>
</dbReference>
<feature type="binding site" evidence="8">
    <location>
        <position position="257"/>
    </location>
    <ligand>
        <name>NADP(+)</name>
        <dbReference type="ChEBI" id="CHEBI:58349"/>
    </ligand>
</feature>
<dbReference type="CDD" id="cd01065">
    <property type="entry name" value="NAD_bind_Shikimate_DH"/>
    <property type="match status" value="1"/>
</dbReference>
<dbReference type="AlphaFoldDB" id="A0A480ATM2"/>
<keyword evidence="5 8" id="KW-0560">Oxidoreductase</keyword>
<dbReference type="EC" id="1.1.1.25" evidence="2 8"/>
<evidence type="ECO:0000259" key="10">
    <source>
        <dbReference type="Pfam" id="PF08501"/>
    </source>
</evidence>
<dbReference type="RefSeq" id="WP_137733931.1">
    <property type="nucleotide sequence ID" value="NZ_BJCL01000008.1"/>
</dbReference>
<keyword evidence="4 8" id="KW-0521">NADP</keyword>
<dbReference type="Pfam" id="PF18317">
    <property type="entry name" value="SDH_C"/>
    <property type="match status" value="1"/>
</dbReference>
<dbReference type="NCBIfam" id="TIGR00507">
    <property type="entry name" value="aroE"/>
    <property type="match status" value="1"/>
</dbReference>
<dbReference type="Pfam" id="PF01488">
    <property type="entry name" value="Shikimate_DH"/>
    <property type="match status" value="1"/>
</dbReference>
<dbReference type="SUPFAM" id="SSF53223">
    <property type="entry name" value="Aminoacid dehydrogenase-like, N-terminal domain"/>
    <property type="match status" value="1"/>
</dbReference>
<dbReference type="GO" id="GO:0019632">
    <property type="term" value="P:shikimate metabolic process"/>
    <property type="evidence" value="ECO:0007669"/>
    <property type="project" value="InterPro"/>
</dbReference>
<dbReference type="InterPro" id="IPR013708">
    <property type="entry name" value="Shikimate_DH-bd_N"/>
</dbReference>
<dbReference type="HAMAP" id="MF_00222">
    <property type="entry name" value="Shikimate_DH_AroE"/>
    <property type="match status" value="1"/>
</dbReference>
<feature type="binding site" evidence="8">
    <location>
        <position position="117"/>
    </location>
    <ligand>
        <name>shikimate</name>
        <dbReference type="ChEBI" id="CHEBI:36208"/>
    </ligand>
</feature>
<reference evidence="13" key="1">
    <citation type="submission" date="2019-03" db="EMBL/GenBank/DDBJ databases">
        <title>Aquabacterium pictum sp.nov., the first bacteriochlorophyll a-containing freshwater bacterium in the genus Aquabacterium of the class Betaproteobacteria.</title>
        <authorList>
            <person name="Hirose S."/>
            <person name="Tank M."/>
            <person name="Hara E."/>
            <person name="Tamaki H."/>
            <person name="Takaichi S."/>
            <person name="Haruta S."/>
            <person name="Hanada S."/>
        </authorList>
    </citation>
    <scope>NUCLEOTIDE SEQUENCE [LARGE SCALE GENOMIC DNA]</scope>
    <source>
        <strain evidence="13">W35</strain>
    </source>
</reference>
<dbReference type="OrthoDB" id="9776868at2"/>
<dbReference type="InterPro" id="IPR022893">
    <property type="entry name" value="Shikimate_DH_fam"/>
</dbReference>
<dbReference type="SUPFAM" id="SSF51735">
    <property type="entry name" value="NAD(P)-binding Rossmann-fold domains"/>
    <property type="match status" value="1"/>
</dbReference>
<evidence type="ECO:0000256" key="3">
    <source>
        <dbReference type="ARBA" id="ARBA00022605"/>
    </source>
</evidence>
<feature type="binding site" evidence="8">
    <location>
        <position position="236"/>
    </location>
    <ligand>
        <name>shikimate</name>
        <dbReference type="ChEBI" id="CHEBI:36208"/>
    </ligand>
</feature>
<dbReference type="Pfam" id="PF08501">
    <property type="entry name" value="Shikimate_dh_N"/>
    <property type="match status" value="1"/>
</dbReference>
<feature type="binding site" evidence="8">
    <location>
        <position position="264"/>
    </location>
    <ligand>
        <name>shikimate</name>
        <dbReference type="ChEBI" id="CHEBI:36208"/>
    </ligand>
</feature>
<proteinExistence type="inferred from homology"/>
<evidence type="ECO:0000313" key="12">
    <source>
        <dbReference type="EMBL" id="GCL64210.1"/>
    </source>
</evidence>
<evidence type="ECO:0000256" key="7">
    <source>
        <dbReference type="ARBA" id="ARBA00049442"/>
    </source>
</evidence>
<evidence type="ECO:0000313" key="13">
    <source>
        <dbReference type="Proteomes" id="UP000301751"/>
    </source>
</evidence>
<feature type="binding site" evidence="8">
    <location>
        <position position="234"/>
    </location>
    <ligand>
        <name>NADP(+)</name>
        <dbReference type="ChEBI" id="CHEBI:58349"/>
    </ligand>
</feature>
<dbReference type="UniPathway" id="UPA00053">
    <property type="reaction ID" value="UER00087"/>
</dbReference>
<dbReference type="NCBIfam" id="NF001310">
    <property type="entry name" value="PRK00258.1-2"/>
    <property type="match status" value="1"/>
</dbReference>
<feature type="domain" description="Quinate/shikimate 5-dehydrogenase/glutamyl-tRNA reductase" evidence="9">
    <location>
        <begin position="132"/>
        <end position="212"/>
    </location>
</feature>
<evidence type="ECO:0000256" key="6">
    <source>
        <dbReference type="ARBA" id="ARBA00023141"/>
    </source>
</evidence>
<gene>
    <name evidence="12" type="primary">aroE_1</name>
    <name evidence="8" type="synonym">aroE</name>
    <name evidence="12" type="ORF">AQPW35_32910</name>
</gene>
<feature type="binding site" evidence="8">
    <location>
        <position position="93"/>
    </location>
    <ligand>
        <name>NADP(+)</name>
        <dbReference type="ChEBI" id="CHEBI:58349"/>
    </ligand>
</feature>
<dbReference type="PANTHER" id="PTHR21089">
    <property type="entry name" value="SHIKIMATE DEHYDROGENASE"/>
    <property type="match status" value="1"/>
</dbReference>
<dbReference type="Gene3D" id="3.40.50.10860">
    <property type="entry name" value="Leucine Dehydrogenase, chain A, domain 1"/>
    <property type="match status" value="1"/>
</dbReference>
<comment type="function">
    <text evidence="8">Involved in the biosynthesis of the chorismate, which leads to the biosynthesis of aromatic amino acids. Catalyzes the reversible NADPH linked reduction of 3-dehydroshikimate (DHSA) to yield shikimate (SA).</text>
</comment>
<evidence type="ECO:0000256" key="2">
    <source>
        <dbReference type="ARBA" id="ARBA00012962"/>
    </source>
</evidence>
<evidence type="ECO:0000256" key="1">
    <source>
        <dbReference type="ARBA" id="ARBA00004871"/>
    </source>
</evidence>
<evidence type="ECO:0000259" key="11">
    <source>
        <dbReference type="Pfam" id="PF18317"/>
    </source>
</evidence>
<keyword evidence="6 8" id="KW-0057">Aromatic amino acid biosynthesis</keyword>
<keyword evidence="3 8" id="KW-0028">Amino-acid biosynthesis</keyword>
<feature type="binding site" evidence="8">
    <location>
        <begin position="22"/>
        <end position="24"/>
    </location>
    <ligand>
        <name>shikimate</name>
        <dbReference type="ChEBI" id="CHEBI:36208"/>
    </ligand>
</feature>
<organism evidence="12 13">
    <name type="scientific">Pseudaquabacterium pictum</name>
    <dbReference type="NCBI Taxonomy" id="2315236"/>
    <lineage>
        <taxon>Bacteria</taxon>
        <taxon>Pseudomonadati</taxon>
        <taxon>Pseudomonadota</taxon>
        <taxon>Betaproteobacteria</taxon>
        <taxon>Burkholderiales</taxon>
        <taxon>Sphaerotilaceae</taxon>
        <taxon>Pseudaquabacterium</taxon>
    </lineage>
</organism>
<keyword evidence="13" id="KW-1185">Reference proteome</keyword>
<comment type="subunit">
    <text evidence="8">Homodimer.</text>
</comment>
<evidence type="ECO:0000256" key="5">
    <source>
        <dbReference type="ARBA" id="ARBA00023002"/>
    </source>
</evidence>
<dbReference type="InterPro" id="IPR006151">
    <property type="entry name" value="Shikm_DH/Glu-tRNA_Rdtase"/>
</dbReference>
<dbReference type="GO" id="GO:0004764">
    <property type="term" value="F:shikimate 3-dehydrogenase (NADP+) activity"/>
    <property type="evidence" value="ECO:0007669"/>
    <property type="project" value="UniProtKB-UniRule"/>
</dbReference>
<evidence type="ECO:0000256" key="8">
    <source>
        <dbReference type="HAMAP-Rule" id="MF_00222"/>
    </source>
</evidence>
<dbReference type="InterPro" id="IPR046346">
    <property type="entry name" value="Aminoacid_DH-like_N_sf"/>
</dbReference>
<dbReference type="InterPro" id="IPR011342">
    <property type="entry name" value="Shikimate_DH"/>
</dbReference>